<feature type="compositionally biased region" description="Basic residues" evidence="1">
    <location>
        <begin position="316"/>
        <end position="334"/>
    </location>
</feature>
<dbReference type="Proteomes" id="UP001303222">
    <property type="component" value="Unassembled WGS sequence"/>
</dbReference>
<dbReference type="InterPro" id="IPR017956">
    <property type="entry name" value="AT_hook_DNA-bd_motif"/>
</dbReference>
<reference evidence="2" key="1">
    <citation type="journal article" date="2023" name="Mol. Phylogenet. Evol.">
        <title>Genome-scale phylogeny and comparative genomics of the fungal order Sordariales.</title>
        <authorList>
            <person name="Hensen N."/>
            <person name="Bonometti L."/>
            <person name="Westerberg I."/>
            <person name="Brannstrom I.O."/>
            <person name="Guillou S."/>
            <person name="Cros-Aarteil S."/>
            <person name="Calhoun S."/>
            <person name="Haridas S."/>
            <person name="Kuo A."/>
            <person name="Mondo S."/>
            <person name="Pangilinan J."/>
            <person name="Riley R."/>
            <person name="LaButti K."/>
            <person name="Andreopoulos B."/>
            <person name="Lipzen A."/>
            <person name="Chen C."/>
            <person name="Yan M."/>
            <person name="Daum C."/>
            <person name="Ng V."/>
            <person name="Clum A."/>
            <person name="Steindorff A."/>
            <person name="Ohm R.A."/>
            <person name="Martin F."/>
            <person name="Silar P."/>
            <person name="Natvig D.O."/>
            <person name="Lalanne C."/>
            <person name="Gautier V."/>
            <person name="Ament-Velasquez S.L."/>
            <person name="Kruys A."/>
            <person name="Hutchinson M.I."/>
            <person name="Powell A.J."/>
            <person name="Barry K."/>
            <person name="Miller A.N."/>
            <person name="Grigoriev I.V."/>
            <person name="Debuchy R."/>
            <person name="Gladieux P."/>
            <person name="Hiltunen Thoren M."/>
            <person name="Johannesson H."/>
        </authorList>
    </citation>
    <scope>NUCLEOTIDE SEQUENCE</scope>
    <source>
        <strain evidence="2">CBS 626.80</strain>
    </source>
</reference>
<feature type="region of interest" description="Disordered" evidence="1">
    <location>
        <begin position="245"/>
        <end position="268"/>
    </location>
</feature>
<feature type="region of interest" description="Disordered" evidence="1">
    <location>
        <begin position="315"/>
        <end position="342"/>
    </location>
</feature>
<keyword evidence="3" id="KW-1185">Reference proteome</keyword>
<feature type="region of interest" description="Disordered" evidence="1">
    <location>
        <begin position="673"/>
        <end position="710"/>
    </location>
</feature>
<gene>
    <name evidence="2" type="ORF">QBC32DRAFT_236069</name>
</gene>
<proteinExistence type="predicted"/>
<reference evidence="2" key="2">
    <citation type="submission" date="2023-06" db="EMBL/GenBank/DDBJ databases">
        <authorList>
            <consortium name="Lawrence Berkeley National Laboratory"/>
            <person name="Mondo S.J."/>
            <person name="Hensen N."/>
            <person name="Bonometti L."/>
            <person name="Westerberg I."/>
            <person name="Brannstrom I.O."/>
            <person name="Guillou S."/>
            <person name="Cros-Aarteil S."/>
            <person name="Calhoun S."/>
            <person name="Haridas S."/>
            <person name="Kuo A."/>
            <person name="Pangilinan J."/>
            <person name="Riley R."/>
            <person name="Labutti K."/>
            <person name="Andreopoulos B."/>
            <person name="Lipzen A."/>
            <person name="Chen C."/>
            <person name="Yanf M."/>
            <person name="Daum C."/>
            <person name="Ng V."/>
            <person name="Clum A."/>
            <person name="Steindorff A."/>
            <person name="Ohm R."/>
            <person name="Martin F."/>
            <person name="Silar P."/>
            <person name="Natvig D."/>
            <person name="Lalanne C."/>
            <person name="Gautier V."/>
            <person name="Ament-Velasquez S.L."/>
            <person name="Kruys A."/>
            <person name="Hutchinson M.I."/>
            <person name="Powell A.J."/>
            <person name="Barry K."/>
            <person name="Miller A.N."/>
            <person name="Grigoriev I.V."/>
            <person name="Debuchy R."/>
            <person name="Gladieux P."/>
            <person name="Thoren M.H."/>
            <person name="Johannesson H."/>
        </authorList>
    </citation>
    <scope>NUCLEOTIDE SEQUENCE</scope>
    <source>
        <strain evidence="2">CBS 626.80</strain>
    </source>
</reference>
<evidence type="ECO:0000256" key="1">
    <source>
        <dbReference type="SAM" id="MobiDB-lite"/>
    </source>
</evidence>
<accession>A0AAN6NZ90</accession>
<feature type="compositionally biased region" description="Low complexity" evidence="1">
    <location>
        <begin position="506"/>
        <end position="522"/>
    </location>
</feature>
<evidence type="ECO:0000313" key="2">
    <source>
        <dbReference type="EMBL" id="KAK3952838.1"/>
    </source>
</evidence>
<dbReference type="CDD" id="cd20273">
    <property type="entry name" value="Complex1_LYR_unchar"/>
    <property type="match status" value="1"/>
</dbReference>
<feature type="compositionally biased region" description="Low complexity" evidence="1">
    <location>
        <begin position="477"/>
        <end position="486"/>
    </location>
</feature>
<feature type="compositionally biased region" description="Low complexity" evidence="1">
    <location>
        <begin position="673"/>
        <end position="700"/>
    </location>
</feature>
<dbReference type="SMART" id="SM00384">
    <property type="entry name" value="AT_hook"/>
    <property type="match status" value="5"/>
</dbReference>
<dbReference type="InterPro" id="IPR046896">
    <property type="entry name" value="Cup1-like_N"/>
</dbReference>
<comment type="caution">
    <text evidence="2">The sequence shown here is derived from an EMBL/GenBank/DDBJ whole genome shotgun (WGS) entry which is preliminary data.</text>
</comment>
<sequence>MPAFIKPGRDSRHRFACKALFRALLRAGYRVPLPHDVATALDEKQNPIRALIRNGFRRNSSEISLRLVNSALNKGYRFLELLTLARDESSPAHAQVLQFLRENNERVLAIREKKRQEAEIPNRFAPKPGTVPLLTKIPNPDGKGPPTFVPTVRPLPLEKLSGGVRKLPTLDDLGGHPFLRLRKPQSEYLGRVLRQKFKRRQRWAEKYHELVTEELADAEQEDAWDEMVEDMLEGVPQPWDSPEYYATDSSGRQRWTQSKQSAKRVRKSQGSYAHAVKLSMTDLEFKQKREWDEMIERGKALWKLVLEERALAAKEKKTRKRREKVKRKRERRRAVKAERREARRLRRVARMRESLRKWRVKTRERKKRERAERKRLKREQEARQLEEAKSEEPAAVITTAVEQESEKVETQDTASEEGRLRGSQALKATRQPKKTNVQTVPDVKDTESPAGPAEPAKEPEASPEETPVILQAPELGPEPAEIQPQEEPTPAPPAPKKRGRPRKVVSETPATEPSTEPETTAPKKIGRPRKVVAPTEEEAPKKRGGPRKVVAPPEEEAAPKTIGVSRDTFPPTAIHPTGRNQLWKRPSDRMYFSTSTRQHEVDHKVGALVANSELPKKRGRPKKEVTGTPVADSELPKKRGRPKKITAMVSETPSAEQDYQHQPVAAPITAAATTTTAPTDITPTSTAPPTASMTPSKAAPKQPIRKKDQFSPSDAATLLAKARIQSLLVCELFKYHNYPDKTHVTCAPNPGDPLDPLATSVTTPFDRRFIRLPSKLTNKTTASAAQALGLNLDKETDVFSNGDLFRDQASARENDAKWLLGVIKPGYRLNDTAHKFVYRQRRGRYTMDLWEVFLCRWVEDHSSSWHFSVKTLAPRPWWPDPTPESQEIVIKALAQAVLDELIMCSRFKYELVMDQRDDGSTKLSSLVKIPQKVKTLLGMSMAEEWTAKESVLWGGEVMELEKALEKDYEMWRNQSEAKKERWTELERIQKDYALRAEREEETRPRIIRRVWSPPHVGEVFDGSRFLTPRASLSFTTLWGKLFISAATLKRKRYLDKRKGVWLPFP</sequence>
<feature type="region of interest" description="Disordered" evidence="1">
    <location>
        <begin position="361"/>
        <end position="644"/>
    </location>
</feature>
<dbReference type="PRINTS" id="PR00929">
    <property type="entry name" value="ATHOOK"/>
</dbReference>
<feature type="compositionally biased region" description="Polar residues" evidence="1">
    <location>
        <begin position="247"/>
        <end position="260"/>
    </location>
</feature>
<dbReference type="GO" id="GO:0003677">
    <property type="term" value="F:DNA binding"/>
    <property type="evidence" value="ECO:0007669"/>
    <property type="project" value="InterPro"/>
</dbReference>
<dbReference type="AlphaFoldDB" id="A0AAN6NZ90"/>
<protein>
    <submittedName>
        <fullName evidence="2">Uncharacterized protein</fullName>
    </submittedName>
</protein>
<feature type="compositionally biased region" description="Basic and acidic residues" evidence="1">
    <location>
        <begin position="378"/>
        <end position="392"/>
    </location>
</feature>
<name>A0AAN6NZ90_9PEZI</name>
<feature type="region of interest" description="Disordered" evidence="1">
    <location>
        <begin position="123"/>
        <end position="147"/>
    </location>
</feature>
<dbReference type="EMBL" id="MU859116">
    <property type="protein sequence ID" value="KAK3952838.1"/>
    <property type="molecule type" value="Genomic_DNA"/>
</dbReference>
<feature type="compositionally biased region" description="Basic and acidic residues" evidence="1">
    <location>
        <begin position="404"/>
        <end position="420"/>
    </location>
</feature>
<evidence type="ECO:0000313" key="3">
    <source>
        <dbReference type="Proteomes" id="UP001303222"/>
    </source>
</evidence>
<organism evidence="2 3">
    <name type="scientific">Pseudoneurospora amorphoporcata</name>
    <dbReference type="NCBI Taxonomy" id="241081"/>
    <lineage>
        <taxon>Eukaryota</taxon>
        <taxon>Fungi</taxon>
        <taxon>Dikarya</taxon>
        <taxon>Ascomycota</taxon>
        <taxon>Pezizomycotina</taxon>
        <taxon>Sordariomycetes</taxon>
        <taxon>Sordariomycetidae</taxon>
        <taxon>Sordariales</taxon>
        <taxon>Sordariaceae</taxon>
        <taxon>Pseudoneurospora</taxon>
    </lineage>
</organism>
<feature type="compositionally biased region" description="Basic residues" evidence="1">
    <location>
        <begin position="361"/>
        <end position="377"/>
    </location>
</feature>